<evidence type="ECO:0000259" key="1">
    <source>
        <dbReference type="Pfam" id="PF08241"/>
    </source>
</evidence>
<accession>A0A220U1I5</accession>
<dbReference type="PANTHER" id="PTHR43591">
    <property type="entry name" value="METHYLTRANSFERASE"/>
    <property type="match status" value="1"/>
</dbReference>
<proteinExistence type="predicted"/>
<dbReference type="AlphaFoldDB" id="A0A220U1I5"/>
<dbReference type="Proteomes" id="UP000198312">
    <property type="component" value="Chromosome"/>
</dbReference>
<sequence length="188" mass="21104">MSDKRFDPKKADKLFAEERRKLIPPEKVTEYLQVGQGDTVADLGAGNGYFTLPIAQRTSKTVYAVDVEPKMLELLKANAKNEQLTNIKYVVSDLENIGLEDNTVNRVFVAFVIHEVPDIDKVLGEMKRILKPGGQMVLVEWEAIETESGPPLHHRIPSEKMVDIINRNGLQAEITHLNPANYLVKITA</sequence>
<gene>
    <name evidence="2" type="ORF">CFK37_06895</name>
</gene>
<dbReference type="InterPro" id="IPR029063">
    <property type="entry name" value="SAM-dependent_MTases_sf"/>
</dbReference>
<dbReference type="EMBL" id="CP022315">
    <property type="protein sequence ID" value="ASK61905.1"/>
    <property type="molecule type" value="Genomic_DNA"/>
</dbReference>
<dbReference type="Pfam" id="PF08241">
    <property type="entry name" value="Methyltransf_11"/>
    <property type="match status" value="1"/>
</dbReference>
<dbReference type="InterPro" id="IPR013216">
    <property type="entry name" value="Methyltransf_11"/>
</dbReference>
<evidence type="ECO:0000313" key="2">
    <source>
        <dbReference type="EMBL" id="ASK61905.1"/>
    </source>
</evidence>
<keyword evidence="2" id="KW-0489">Methyltransferase</keyword>
<protein>
    <submittedName>
        <fullName evidence="2">SAM-dependent methyltransferase</fullName>
    </submittedName>
</protein>
<dbReference type="KEGG" id="vil:CFK37_06895"/>
<dbReference type="CDD" id="cd02440">
    <property type="entry name" value="AdoMet_MTases"/>
    <property type="match status" value="1"/>
</dbReference>
<evidence type="ECO:0000313" key="3">
    <source>
        <dbReference type="Proteomes" id="UP000198312"/>
    </source>
</evidence>
<dbReference type="GO" id="GO:0032259">
    <property type="term" value="P:methylation"/>
    <property type="evidence" value="ECO:0007669"/>
    <property type="project" value="UniProtKB-KW"/>
</dbReference>
<dbReference type="GO" id="GO:0008757">
    <property type="term" value="F:S-adenosylmethionine-dependent methyltransferase activity"/>
    <property type="evidence" value="ECO:0007669"/>
    <property type="project" value="InterPro"/>
</dbReference>
<keyword evidence="3" id="KW-1185">Reference proteome</keyword>
<feature type="domain" description="Methyltransferase type 11" evidence="1">
    <location>
        <begin position="42"/>
        <end position="137"/>
    </location>
</feature>
<reference evidence="2 3" key="1">
    <citation type="submission" date="2017-07" db="EMBL/GenBank/DDBJ databases">
        <title>Virgibacillus sp. LM2416.</title>
        <authorList>
            <person name="Tak E.J."/>
            <person name="Bae J.-W."/>
        </authorList>
    </citation>
    <scope>NUCLEOTIDE SEQUENCE [LARGE SCALE GENOMIC DNA]</scope>
    <source>
        <strain evidence="2 3">LM2416</strain>
    </source>
</reference>
<dbReference type="SUPFAM" id="SSF53335">
    <property type="entry name" value="S-adenosyl-L-methionine-dependent methyltransferases"/>
    <property type="match status" value="1"/>
</dbReference>
<dbReference type="OrthoDB" id="9784101at2"/>
<dbReference type="RefSeq" id="WP_089061165.1">
    <property type="nucleotide sequence ID" value="NZ_CP022315.1"/>
</dbReference>
<organism evidence="2 3">
    <name type="scientific">Virgibacillus phasianinus</name>
    <dbReference type="NCBI Taxonomy" id="2017483"/>
    <lineage>
        <taxon>Bacteria</taxon>
        <taxon>Bacillati</taxon>
        <taxon>Bacillota</taxon>
        <taxon>Bacilli</taxon>
        <taxon>Bacillales</taxon>
        <taxon>Bacillaceae</taxon>
        <taxon>Virgibacillus</taxon>
    </lineage>
</organism>
<keyword evidence="2" id="KW-0808">Transferase</keyword>
<name>A0A220U1I5_9BACI</name>
<dbReference type="Gene3D" id="3.40.50.150">
    <property type="entry name" value="Vaccinia Virus protein VP39"/>
    <property type="match status" value="1"/>
</dbReference>
<dbReference type="PANTHER" id="PTHR43591:SF24">
    <property type="entry name" value="2-METHOXY-6-POLYPRENYL-1,4-BENZOQUINOL METHYLASE, MITOCHONDRIAL"/>
    <property type="match status" value="1"/>
</dbReference>